<organism evidence="5 6">
    <name type="scientific">Dethiobacter alkaliphilus AHT 1</name>
    <dbReference type="NCBI Taxonomy" id="555088"/>
    <lineage>
        <taxon>Bacteria</taxon>
        <taxon>Bacillati</taxon>
        <taxon>Bacillota</taxon>
        <taxon>Dethiobacteria</taxon>
        <taxon>Dethiobacterales</taxon>
        <taxon>Dethiobacteraceae</taxon>
        <taxon>Dethiobacter</taxon>
    </lineage>
</organism>
<reference evidence="5 6" key="1">
    <citation type="submission" date="2009-02" db="EMBL/GenBank/DDBJ databases">
        <title>Sequencing of the draft genome and assembly of Dethiobacter alkaliphilus AHT 1.</title>
        <authorList>
            <consortium name="US DOE Joint Genome Institute (JGI-PGF)"/>
            <person name="Lucas S."/>
            <person name="Copeland A."/>
            <person name="Lapidus A."/>
            <person name="Glavina del Rio T."/>
            <person name="Dalin E."/>
            <person name="Tice H."/>
            <person name="Bruce D."/>
            <person name="Goodwin L."/>
            <person name="Pitluck S."/>
            <person name="Larimer F."/>
            <person name="Land M.L."/>
            <person name="Hauser L."/>
            <person name="Muyzer G."/>
        </authorList>
    </citation>
    <scope>NUCLEOTIDE SEQUENCE [LARGE SCALE GENOMIC DNA]</scope>
    <source>
        <strain evidence="5 6">AHT 1</strain>
    </source>
</reference>
<name>C0GEC1_DETAL</name>
<evidence type="ECO:0000259" key="3">
    <source>
        <dbReference type="Pfam" id="PF13556"/>
    </source>
</evidence>
<dbReference type="InterPro" id="IPR042070">
    <property type="entry name" value="PucR_C-HTH_sf"/>
</dbReference>
<dbReference type="eggNOG" id="COG2508">
    <property type="taxonomic scope" value="Bacteria"/>
</dbReference>
<proteinExistence type="inferred from homology"/>
<dbReference type="InterPro" id="IPR041522">
    <property type="entry name" value="CdaR_GGDEF"/>
</dbReference>
<dbReference type="PANTHER" id="PTHR33744">
    <property type="entry name" value="CARBOHYDRATE DIACID REGULATOR"/>
    <property type="match status" value="1"/>
</dbReference>
<sequence>MTLTVHEALHLDVLRDAKVRAGWGGLERKIKWVNILEILEELNVSRDGELLITTAFGLKDNPGLQQQLIPHLVEKGLACLAIQTGYYLQEIPSVILRQANLHNLPVVELPRDTMFANLSKAILTRLINHQFQVLSDSQELQHRLTQLVLKNKGLSEILSVLAELLDRKVRLVDNSYRLLAGGVLSDGGEADTSEAIEEEFQWLRKYGILDSLEKDKKAAEVAESKHVSAQIIAPVMSGDTVTAYLSAVGDSQTFSELDLAALYQAATLCSLVLLKEAAVRDTEDRLKGDFLDDLLSGNYPSEEIVLRRARFLGYESIHRGVFMLFKANEFETLEELSEPEIIQIKTDLISLIQEALQQKNIHSICRLQSATVIVLILEEGFLFGDADVELATELKEEIEQKMKRVTVSAGLGRPYRELGKLAKSFAEGEKALRIAQKIGDDRGIFRFSDLGAFRLLLSENEAELNAFYRDTVERIVEDDRKNNGELLKSLKVYLDENRNIKEAASKLFIHRHTLKYRLNKIAGLTGRDLDNSEDLLNLHLGILISYILGE</sequence>
<evidence type="ECO:0000259" key="2">
    <source>
        <dbReference type="Pfam" id="PF07905"/>
    </source>
</evidence>
<comment type="caution">
    <text evidence="5">The sequence shown here is derived from an EMBL/GenBank/DDBJ whole genome shotgun (WGS) entry which is preliminary data.</text>
</comment>
<dbReference type="Gene3D" id="1.10.10.2840">
    <property type="entry name" value="PucR C-terminal helix-turn-helix domain"/>
    <property type="match status" value="1"/>
</dbReference>
<feature type="domain" description="Purine catabolism PurC-like" evidence="2">
    <location>
        <begin position="8"/>
        <end position="126"/>
    </location>
</feature>
<dbReference type="STRING" id="555088.DealDRAFT_0830"/>
<dbReference type="AlphaFoldDB" id="C0GEC1"/>
<dbReference type="Gene3D" id="3.30.450.40">
    <property type="match status" value="1"/>
</dbReference>
<dbReference type="InterPro" id="IPR012914">
    <property type="entry name" value="PucR_dom"/>
</dbReference>
<evidence type="ECO:0000313" key="6">
    <source>
        <dbReference type="Proteomes" id="UP000006443"/>
    </source>
</evidence>
<keyword evidence="6" id="KW-1185">Reference proteome</keyword>
<dbReference type="InterPro" id="IPR029016">
    <property type="entry name" value="GAF-like_dom_sf"/>
</dbReference>
<evidence type="ECO:0000256" key="1">
    <source>
        <dbReference type="ARBA" id="ARBA00006754"/>
    </source>
</evidence>
<dbReference type="InterPro" id="IPR025736">
    <property type="entry name" value="PucR_C-HTH_dom"/>
</dbReference>
<dbReference type="Pfam" id="PF07905">
    <property type="entry name" value="PucR"/>
    <property type="match status" value="1"/>
</dbReference>
<dbReference type="Pfam" id="PF13556">
    <property type="entry name" value="HTH_30"/>
    <property type="match status" value="1"/>
</dbReference>
<dbReference type="InterPro" id="IPR051448">
    <property type="entry name" value="CdaR-like_regulators"/>
</dbReference>
<dbReference type="Proteomes" id="UP000006443">
    <property type="component" value="Unassembled WGS sequence"/>
</dbReference>
<gene>
    <name evidence="5" type="ORF">DealDRAFT_0830</name>
</gene>
<dbReference type="RefSeq" id="WP_008515148.1">
    <property type="nucleotide sequence ID" value="NZ_ACJM01000003.1"/>
</dbReference>
<protein>
    <submittedName>
        <fullName evidence="5">Transcriptional regulator, CdaR</fullName>
    </submittedName>
</protein>
<dbReference type="PANTHER" id="PTHR33744:SF1">
    <property type="entry name" value="DNA-BINDING TRANSCRIPTIONAL ACTIVATOR ADER"/>
    <property type="match status" value="1"/>
</dbReference>
<dbReference type="Pfam" id="PF17853">
    <property type="entry name" value="GGDEF_2"/>
    <property type="match status" value="1"/>
</dbReference>
<evidence type="ECO:0000259" key="4">
    <source>
        <dbReference type="Pfam" id="PF17853"/>
    </source>
</evidence>
<evidence type="ECO:0000313" key="5">
    <source>
        <dbReference type="EMBL" id="EEG78415.1"/>
    </source>
</evidence>
<feature type="domain" description="CdaR GGDEF-like" evidence="4">
    <location>
        <begin position="297"/>
        <end position="434"/>
    </location>
</feature>
<feature type="domain" description="PucR C-terminal helix-turn-helix" evidence="3">
    <location>
        <begin position="486"/>
        <end position="543"/>
    </location>
</feature>
<comment type="similarity">
    <text evidence="1">Belongs to the CdaR family.</text>
</comment>
<accession>C0GEC1</accession>
<dbReference type="EMBL" id="ACJM01000003">
    <property type="protein sequence ID" value="EEG78415.1"/>
    <property type="molecule type" value="Genomic_DNA"/>
</dbReference>
<dbReference type="OrthoDB" id="143422at2"/>